<proteinExistence type="inferred from homology"/>
<dbReference type="SUPFAM" id="SSF53067">
    <property type="entry name" value="Actin-like ATPase domain"/>
    <property type="match status" value="2"/>
</dbReference>
<evidence type="ECO:0000256" key="6">
    <source>
        <dbReference type="ARBA" id="ARBA00023157"/>
    </source>
</evidence>
<sequence>MNSSQSVHLAVDLGASSGRVIAAGLDEGRLWLNECHRFENEPVWIQDSLHWNVHGLWRDIVKGLRVAADQYDKIESVGVDTWGVDYVLLDASEQLAGPVRCYRDPRNQGSLESGFAIVPRDEIFAATGLQFMEINSLFQLHTAVKCNDATLGIAESFLMMGDFFHWLLSGKKSIEATMASTSQMLDPRTKQWREDLLTKFAIPTKLFSPVTQPGTNLGNVQPSVVAMTGLDNVPVIVPATHDTASAIVSVPTDDFAPDKPTWCYISSGTWSLMGVEVAQPKINALCAELNFTNEGGVQGSTRLLKNIGGLWVFQQIRKSLQRRGEDVSWDDMVTQAKQAKPFALLLDPDAGEFVAPHDMIDAIVDYAKRTGQAEPEGNGTLFRAALEGLALRYRSCLGMLESLVENRIETIHIVGGGSLNAFLCQMTADACGRTVVAGPVEATAIGNIAVQMIGTGRLQSIAEARKLIRDSFDAVTYQPQNAAGWDEPAVRFDALSSQA</sequence>
<dbReference type="InterPro" id="IPR018485">
    <property type="entry name" value="FGGY_C"/>
</dbReference>
<dbReference type="InterPro" id="IPR013449">
    <property type="entry name" value="Rhamnulokinase"/>
</dbReference>
<keyword evidence="3" id="KW-0547">Nucleotide-binding</keyword>
<dbReference type="GO" id="GO:0005829">
    <property type="term" value="C:cytosol"/>
    <property type="evidence" value="ECO:0007669"/>
    <property type="project" value="TreeGrafter"/>
</dbReference>
<keyword evidence="7" id="KW-0684">Rhamnose metabolism</keyword>
<dbReference type="GO" id="GO:0006071">
    <property type="term" value="P:glycerol metabolic process"/>
    <property type="evidence" value="ECO:0007669"/>
    <property type="project" value="TreeGrafter"/>
</dbReference>
<dbReference type="InterPro" id="IPR018484">
    <property type="entry name" value="FGGY_N"/>
</dbReference>
<dbReference type="OrthoDB" id="9761504at2"/>
<dbReference type="GO" id="GO:0005524">
    <property type="term" value="F:ATP binding"/>
    <property type="evidence" value="ECO:0007669"/>
    <property type="project" value="UniProtKB-KW"/>
</dbReference>
<dbReference type="InterPro" id="IPR043129">
    <property type="entry name" value="ATPase_NBD"/>
</dbReference>
<accession>A0A517NSB8</accession>
<dbReference type="Pfam" id="PF02782">
    <property type="entry name" value="FGGY_C"/>
    <property type="match status" value="1"/>
</dbReference>
<dbReference type="GO" id="GO:0019301">
    <property type="term" value="P:rhamnose catabolic process"/>
    <property type="evidence" value="ECO:0007669"/>
    <property type="project" value="InterPro"/>
</dbReference>
<keyword evidence="4 10" id="KW-0418">Kinase</keyword>
<dbReference type="Pfam" id="PF00370">
    <property type="entry name" value="FGGY_N"/>
    <property type="match status" value="1"/>
</dbReference>
<name>A0A517NSB8_9BACT</name>
<organism evidence="10 11">
    <name type="scientific">Stieleria marina</name>
    <dbReference type="NCBI Taxonomy" id="1930275"/>
    <lineage>
        <taxon>Bacteria</taxon>
        <taxon>Pseudomonadati</taxon>
        <taxon>Planctomycetota</taxon>
        <taxon>Planctomycetia</taxon>
        <taxon>Pirellulales</taxon>
        <taxon>Pirellulaceae</taxon>
        <taxon>Stieleria</taxon>
    </lineage>
</organism>
<evidence type="ECO:0000256" key="7">
    <source>
        <dbReference type="ARBA" id="ARBA00023308"/>
    </source>
</evidence>
<keyword evidence="6" id="KW-1015">Disulfide bond</keyword>
<evidence type="ECO:0000256" key="2">
    <source>
        <dbReference type="ARBA" id="ARBA00022679"/>
    </source>
</evidence>
<dbReference type="AlphaFoldDB" id="A0A517NSB8"/>
<feature type="domain" description="Carbohydrate kinase FGGY N-terminal" evidence="8">
    <location>
        <begin position="8"/>
        <end position="248"/>
    </location>
</feature>
<keyword evidence="11" id="KW-1185">Reference proteome</keyword>
<dbReference type="Gene3D" id="3.30.420.40">
    <property type="match status" value="2"/>
</dbReference>
<dbReference type="GO" id="GO:0004370">
    <property type="term" value="F:glycerol kinase activity"/>
    <property type="evidence" value="ECO:0007669"/>
    <property type="project" value="TreeGrafter"/>
</dbReference>
<dbReference type="RefSeq" id="WP_145417546.1">
    <property type="nucleotide sequence ID" value="NZ_CP036526.1"/>
</dbReference>
<evidence type="ECO:0000256" key="5">
    <source>
        <dbReference type="ARBA" id="ARBA00022840"/>
    </source>
</evidence>
<evidence type="ECO:0000313" key="10">
    <source>
        <dbReference type="EMBL" id="QDT09999.1"/>
    </source>
</evidence>
<evidence type="ECO:0000259" key="8">
    <source>
        <dbReference type="Pfam" id="PF00370"/>
    </source>
</evidence>
<comment type="similarity">
    <text evidence="1">Belongs to the FGGY kinase family.</text>
</comment>
<evidence type="ECO:0000259" key="9">
    <source>
        <dbReference type="Pfam" id="PF02782"/>
    </source>
</evidence>
<protein>
    <submittedName>
        <fullName evidence="10">Rhamnulokinase</fullName>
        <ecNumber evidence="10">2.7.1.5</ecNumber>
    </submittedName>
</protein>
<gene>
    <name evidence="10" type="primary">rhaB_2</name>
    <name evidence="10" type="ORF">K239x_19520</name>
</gene>
<evidence type="ECO:0000256" key="3">
    <source>
        <dbReference type="ARBA" id="ARBA00022741"/>
    </source>
</evidence>
<reference evidence="10 11" key="1">
    <citation type="submission" date="2019-02" db="EMBL/GenBank/DDBJ databases">
        <title>Deep-cultivation of Planctomycetes and their phenomic and genomic characterization uncovers novel biology.</title>
        <authorList>
            <person name="Wiegand S."/>
            <person name="Jogler M."/>
            <person name="Boedeker C."/>
            <person name="Pinto D."/>
            <person name="Vollmers J."/>
            <person name="Rivas-Marin E."/>
            <person name="Kohn T."/>
            <person name="Peeters S.H."/>
            <person name="Heuer A."/>
            <person name="Rast P."/>
            <person name="Oberbeckmann S."/>
            <person name="Bunk B."/>
            <person name="Jeske O."/>
            <person name="Meyerdierks A."/>
            <person name="Storesund J.E."/>
            <person name="Kallscheuer N."/>
            <person name="Luecker S."/>
            <person name="Lage O.M."/>
            <person name="Pohl T."/>
            <person name="Merkel B.J."/>
            <person name="Hornburger P."/>
            <person name="Mueller R.-W."/>
            <person name="Bruemmer F."/>
            <person name="Labrenz M."/>
            <person name="Spormann A.M."/>
            <person name="Op den Camp H."/>
            <person name="Overmann J."/>
            <person name="Amann R."/>
            <person name="Jetten M.S.M."/>
            <person name="Mascher T."/>
            <person name="Medema M.H."/>
            <person name="Devos D.P."/>
            <person name="Kaster A.-K."/>
            <person name="Ovreas L."/>
            <person name="Rohde M."/>
            <person name="Galperin M.Y."/>
            <person name="Jogler C."/>
        </authorList>
    </citation>
    <scope>NUCLEOTIDE SEQUENCE [LARGE SCALE GENOMIC DNA]</scope>
    <source>
        <strain evidence="10 11">K23_9</strain>
    </source>
</reference>
<dbReference type="PANTHER" id="PTHR10196">
    <property type="entry name" value="SUGAR KINASE"/>
    <property type="match status" value="1"/>
</dbReference>
<dbReference type="PANTHER" id="PTHR10196:SF93">
    <property type="entry name" value="L-RHAMNULOKINASE"/>
    <property type="match status" value="1"/>
</dbReference>
<evidence type="ECO:0000313" key="11">
    <source>
        <dbReference type="Proteomes" id="UP000319817"/>
    </source>
</evidence>
<feature type="domain" description="Carbohydrate kinase FGGY C-terminal" evidence="9">
    <location>
        <begin position="263"/>
        <end position="453"/>
    </location>
</feature>
<keyword evidence="5" id="KW-0067">ATP-binding</keyword>
<dbReference type="GO" id="GO:0008993">
    <property type="term" value="F:rhamnulokinase activity"/>
    <property type="evidence" value="ECO:0007669"/>
    <property type="project" value="UniProtKB-EC"/>
</dbReference>
<keyword evidence="2 10" id="KW-0808">Transferase</keyword>
<dbReference type="Proteomes" id="UP000319817">
    <property type="component" value="Chromosome"/>
</dbReference>
<dbReference type="EC" id="2.7.1.5" evidence="10"/>
<dbReference type="CDD" id="cd07771">
    <property type="entry name" value="ASKHA_NBD_FGGY_RhaB-like"/>
    <property type="match status" value="1"/>
</dbReference>
<dbReference type="EMBL" id="CP036526">
    <property type="protein sequence ID" value="QDT09999.1"/>
    <property type="molecule type" value="Genomic_DNA"/>
</dbReference>
<evidence type="ECO:0000256" key="4">
    <source>
        <dbReference type="ARBA" id="ARBA00022777"/>
    </source>
</evidence>
<evidence type="ECO:0000256" key="1">
    <source>
        <dbReference type="ARBA" id="ARBA00009156"/>
    </source>
</evidence>